<name>A0A4U6CVH8_9BACT</name>
<evidence type="ECO:0000313" key="2">
    <source>
        <dbReference type="Proteomes" id="UP000304900"/>
    </source>
</evidence>
<dbReference type="AlphaFoldDB" id="A0A4U6CVH8"/>
<reference evidence="1 2" key="1">
    <citation type="submission" date="2019-05" db="EMBL/GenBank/DDBJ databases">
        <title>Dyadobacter AR-3-8 sp. nov., isolated from arctic soil.</title>
        <authorList>
            <person name="Chaudhary D.K."/>
        </authorList>
    </citation>
    <scope>NUCLEOTIDE SEQUENCE [LARGE SCALE GENOMIC DNA]</scope>
    <source>
        <strain evidence="1 2">AR-3-8</strain>
    </source>
</reference>
<gene>
    <name evidence="1" type="ORF">FDK13_34090</name>
</gene>
<dbReference type="OrthoDB" id="7057889at2"/>
<dbReference type="Proteomes" id="UP000304900">
    <property type="component" value="Unassembled WGS sequence"/>
</dbReference>
<sequence length="60" mass="6878">MEPSLTIHSYRVKVSLSNGLVSRYKQKFKFISDMAGTAQIVTTDLRLIEHAFHGLRKLLM</sequence>
<proteinExistence type="predicted"/>
<keyword evidence="2" id="KW-1185">Reference proteome</keyword>
<protein>
    <submittedName>
        <fullName evidence="1">Uncharacterized protein</fullName>
    </submittedName>
</protein>
<dbReference type="RefSeq" id="WP_137344489.1">
    <property type="nucleotide sequence ID" value="NZ_BSQH01000011.1"/>
</dbReference>
<dbReference type="EMBL" id="SZVO01000032">
    <property type="protein sequence ID" value="TKT85284.1"/>
    <property type="molecule type" value="Genomic_DNA"/>
</dbReference>
<comment type="caution">
    <text evidence="1">The sequence shown here is derived from an EMBL/GenBank/DDBJ whole genome shotgun (WGS) entry which is preliminary data.</text>
</comment>
<evidence type="ECO:0000313" key="1">
    <source>
        <dbReference type="EMBL" id="TKT85284.1"/>
    </source>
</evidence>
<accession>A0A4U6CVH8</accession>
<organism evidence="1 2">
    <name type="scientific">Dyadobacter frigoris</name>
    <dbReference type="NCBI Taxonomy" id="2576211"/>
    <lineage>
        <taxon>Bacteria</taxon>
        <taxon>Pseudomonadati</taxon>
        <taxon>Bacteroidota</taxon>
        <taxon>Cytophagia</taxon>
        <taxon>Cytophagales</taxon>
        <taxon>Spirosomataceae</taxon>
        <taxon>Dyadobacter</taxon>
    </lineage>
</organism>